<comment type="catalytic activity">
    <reaction evidence="3">
        <text>[thioredoxin]-dithiol + NADP(+) = [thioredoxin]-disulfide + NADPH + H(+)</text>
        <dbReference type="Rhea" id="RHEA:20345"/>
        <dbReference type="Rhea" id="RHEA-COMP:10698"/>
        <dbReference type="Rhea" id="RHEA-COMP:10700"/>
        <dbReference type="ChEBI" id="CHEBI:15378"/>
        <dbReference type="ChEBI" id="CHEBI:29950"/>
        <dbReference type="ChEBI" id="CHEBI:50058"/>
        <dbReference type="ChEBI" id="CHEBI:57783"/>
        <dbReference type="ChEBI" id="CHEBI:58349"/>
        <dbReference type="EC" id="1.8.1.9"/>
    </reaction>
</comment>
<dbReference type="InterPro" id="IPR036188">
    <property type="entry name" value="FAD/NAD-bd_sf"/>
</dbReference>
<evidence type="ECO:0000313" key="5">
    <source>
        <dbReference type="EMBL" id="MBP1326240.1"/>
    </source>
</evidence>
<reference evidence="5" key="1">
    <citation type="submission" date="2021-02" db="EMBL/GenBank/DDBJ databases">
        <title>Sequencing the genomes of 1000 actinobacteria strains.</title>
        <authorList>
            <person name="Klenk H.-P."/>
        </authorList>
    </citation>
    <scope>NUCLEOTIDE SEQUENCE</scope>
    <source>
        <strain evidence="5">DSM 22850</strain>
    </source>
</reference>
<comment type="caution">
    <text evidence="5">The sequence shown here is derived from an EMBL/GenBank/DDBJ whole genome shotgun (WGS) entry which is preliminary data.</text>
</comment>
<dbReference type="GO" id="GO:0004791">
    <property type="term" value="F:thioredoxin-disulfide reductase (NADPH) activity"/>
    <property type="evidence" value="ECO:0007669"/>
    <property type="project" value="UniProtKB-EC"/>
</dbReference>
<dbReference type="Pfam" id="PF07992">
    <property type="entry name" value="Pyr_redox_2"/>
    <property type="match status" value="1"/>
</dbReference>
<dbReference type="SUPFAM" id="SSF51905">
    <property type="entry name" value="FAD/NAD(P)-binding domain"/>
    <property type="match status" value="1"/>
</dbReference>
<name>A0A940PU45_9MICO</name>
<dbReference type="PANTHER" id="PTHR48105">
    <property type="entry name" value="THIOREDOXIN REDUCTASE 1-RELATED-RELATED"/>
    <property type="match status" value="1"/>
</dbReference>
<feature type="domain" description="FAD/NAD(P)-binding" evidence="4">
    <location>
        <begin position="8"/>
        <end position="298"/>
    </location>
</feature>
<organism evidence="5 6">
    <name type="scientific">Leucobacter exalbidus</name>
    <dbReference type="NCBI Taxonomy" id="662960"/>
    <lineage>
        <taxon>Bacteria</taxon>
        <taxon>Bacillati</taxon>
        <taxon>Actinomycetota</taxon>
        <taxon>Actinomycetes</taxon>
        <taxon>Micrococcales</taxon>
        <taxon>Microbacteriaceae</taxon>
        <taxon>Leucobacter</taxon>
    </lineage>
</organism>
<sequence length="328" mass="34552">MTQKKQWDAIIIGGGAAGLSAAQALGRSLRRTLVLDAGSPRNRFAANVHNTLGHDGKTPAELVAVGRAEAEQYGVEFRTGTVQTVTDIEGGLRVTFAPSTGGADCDEASANNAVETFETRALIVATGVRDILPDIAGLADYWGRCVLHCPYCHGWEVRGRRLGVIADSPASLGKAKMLRQWSDDLTIFSAGMGDIDEATARGFAARNVRLVPSPVAEVQGDGTQMTAIVTADGQSYPIDAVFAMGAMHPIDEFLSELQLTREAGMWGSFIATDAMGQTSHPRIWAVGNVVDPVATVPVVMGSGAMTGAIANMVLINEDYEQAVQHAGA</sequence>
<dbReference type="InterPro" id="IPR023753">
    <property type="entry name" value="FAD/NAD-binding_dom"/>
</dbReference>
<dbReference type="EMBL" id="JAFIDA010000001">
    <property type="protein sequence ID" value="MBP1326240.1"/>
    <property type="molecule type" value="Genomic_DNA"/>
</dbReference>
<dbReference type="Gene3D" id="3.50.50.60">
    <property type="entry name" value="FAD/NAD(P)-binding domain"/>
    <property type="match status" value="2"/>
</dbReference>
<proteinExistence type="predicted"/>
<dbReference type="Proteomes" id="UP000675163">
    <property type="component" value="Unassembled WGS sequence"/>
</dbReference>
<keyword evidence="1" id="KW-0285">Flavoprotein</keyword>
<dbReference type="PRINTS" id="PR00368">
    <property type="entry name" value="FADPNR"/>
</dbReference>
<evidence type="ECO:0000256" key="3">
    <source>
        <dbReference type="ARBA" id="ARBA00048132"/>
    </source>
</evidence>
<accession>A0A940PU45</accession>
<keyword evidence="2" id="KW-0560">Oxidoreductase</keyword>
<evidence type="ECO:0000256" key="1">
    <source>
        <dbReference type="ARBA" id="ARBA00022630"/>
    </source>
</evidence>
<keyword evidence="6" id="KW-1185">Reference proteome</keyword>
<protein>
    <submittedName>
        <fullName evidence="5">Thioredoxin reductase</fullName>
    </submittedName>
</protein>
<dbReference type="PRINTS" id="PR00469">
    <property type="entry name" value="PNDRDTASEII"/>
</dbReference>
<evidence type="ECO:0000256" key="2">
    <source>
        <dbReference type="ARBA" id="ARBA00023002"/>
    </source>
</evidence>
<gene>
    <name evidence="5" type="ORF">JOF28_001472</name>
</gene>
<dbReference type="RefSeq" id="WP_209705185.1">
    <property type="nucleotide sequence ID" value="NZ_JAFIDA010000001.1"/>
</dbReference>
<dbReference type="AlphaFoldDB" id="A0A940PU45"/>
<evidence type="ECO:0000313" key="6">
    <source>
        <dbReference type="Proteomes" id="UP000675163"/>
    </source>
</evidence>
<evidence type="ECO:0000259" key="4">
    <source>
        <dbReference type="Pfam" id="PF07992"/>
    </source>
</evidence>
<dbReference type="InterPro" id="IPR050097">
    <property type="entry name" value="Ferredoxin-NADP_redctase_2"/>
</dbReference>